<sequence length="119" mass="13786">MINSEADRIELDDPYYSPSTEVEKVQVQLAETKFKLGMQYLNNANKDEALKELDEAIKLDPDNFLIRKQRWYIRYPEKFNGTIDTDWQQALLKQEKEDEAKARGDLECGPDGCEIPGTN</sequence>
<evidence type="ECO:0000256" key="1">
    <source>
        <dbReference type="ARBA" id="ARBA00022737"/>
    </source>
</evidence>
<organism evidence="5 6">
    <name type="scientific">Pseudalkalibacillus berkeleyi</name>
    <dbReference type="NCBI Taxonomy" id="1069813"/>
    <lineage>
        <taxon>Bacteria</taxon>
        <taxon>Bacillati</taxon>
        <taxon>Bacillota</taxon>
        <taxon>Bacilli</taxon>
        <taxon>Bacillales</taxon>
        <taxon>Fictibacillaceae</taxon>
        <taxon>Pseudalkalibacillus</taxon>
    </lineage>
</organism>
<dbReference type="SMART" id="SM00028">
    <property type="entry name" value="TPR"/>
    <property type="match status" value="1"/>
</dbReference>
<feature type="repeat" description="TPR" evidence="3">
    <location>
        <begin position="30"/>
        <end position="63"/>
    </location>
</feature>
<evidence type="ECO:0000256" key="4">
    <source>
        <dbReference type="SAM" id="MobiDB-lite"/>
    </source>
</evidence>
<accession>A0ABS9GXM9</accession>
<evidence type="ECO:0000313" key="6">
    <source>
        <dbReference type="Proteomes" id="UP001649381"/>
    </source>
</evidence>
<dbReference type="InterPro" id="IPR013105">
    <property type="entry name" value="TPR_2"/>
</dbReference>
<reference evidence="5 6" key="1">
    <citation type="submission" date="2022-01" db="EMBL/GenBank/DDBJ databases">
        <title>Alkalihalobacillus sp. EGI L200015, a novel bacterium isolated from a salt lake sediment.</title>
        <authorList>
            <person name="Gao L."/>
            <person name="Fang B.-Z."/>
            <person name="Li W.-J."/>
        </authorList>
    </citation>
    <scope>NUCLEOTIDE SEQUENCE [LARGE SCALE GENOMIC DNA]</scope>
    <source>
        <strain evidence="5 6">KCTC 12718</strain>
    </source>
</reference>
<dbReference type="SUPFAM" id="SSF48452">
    <property type="entry name" value="TPR-like"/>
    <property type="match status" value="1"/>
</dbReference>
<dbReference type="InterPro" id="IPR011990">
    <property type="entry name" value="TPR-like_helical_dom_sf"/>
</dbReference>
<name>A0ABS9GXM9_9BACL</name>
<evidence type="ECO:0000313" key="5">
    <source>
        <dbReference type="EMBL" id="MCF6137454.1"/>
    </source>
</evidence>
<protein>
    <recommendedName>
        <fullName evidence="7">Tetratricopeptide repeat protein</fullName>
    </recommendedName>
</protein>
<keyword evidence="1" id="KW-0677">Repeat</keyword>
<dbReference type="Gene3D" id="1.25.40.10">
    <property type="entry name" value="Tetratricopeptide repeat domain"/>
    <property type="match status" value="1"/>
</dbReference>
<evidence type="ECO:0008006" key="7">
    <source>
        <dbReference type="Google" id="ProtNLM"/>
    </source>
</evidence>
<dbReference type="PROSITE" id="PS50293">
    <property type="entry name" value="TPR_REGION"/>
    <property type="match status" value="1"/>
</dbReference>
<dbReference type="RefSeq" id="WP_236333061.1">
    <property type="nucleotide sequence ID" value="NZ_JAKIJS010000001.1"/>
</dbReference>
<dbReference type="PROSITE" id="PS50005">
    <property type="entry name" value="TPR"/>
    <property type="match status" value="1"/>
</dbReference>
<comment type="caution">
    <text evidence="5">The sequence shown here is derived from an EMBL/GenBank/DDBJ whole genome shotgun (WGS) entry which is preliminary data.</text>
</comment>
<gene>
    <name evidence="5" type="ORF">L2716_06905</name>
</gene>
<proteinExistence type="predicted"/>
<keyword evidence="6" id="KW-1185">Reference proteome</keyword>
<dbReference type="InterPro" id="IPR019734">
    <property type="entry name" value="TPR_rpt"/>
</dbReference>
<feature type="compositionally biased region" description="Basic and acidic residues" evidence="4">
    <location>
        <begin position="96"/>
        <end position="106"/>
    </location>
</feature>
<dbReference type="Pfam" id="PF07719">
    <property type="entry name" value="TPR_2"/>
    <property type="match status" value="1"/>
</dbReference>
<dbReference type="Proteomes" id="UP001649381">
    <property type="component" value="Unassembled WGS sequence"/>
</dbReference>
<evidence type="ECO:0000256" key="2">
    <source>
        <dbReference type="ARBA" id="ARBA00022803"/>
    </source>
</evidence>
<keyword evidence="2 3" id="KW-0802">TPR repeat</keyword>
<evidence type="ECO:0000256" key="3">
    <source>
        <dbReference type="PROSITE-ProRule" id="PRU00339"/>
    </source>
</evidence>
<feature type="region of interest" description="Disordered" evidence="4">
    <location>
        <begin position="96"/>
        <end position="119"/>
    </location>
</feature>
<dbReference type="EMBL" id="JAKIJS010000001">
    <property type="protein sequence ID" value="MCF6137454.1"/>
    <property type="molecule type" value="Genomic_DNA"/>
</dbReference>